<organism evidence="2 3">
    <name type="scientific">Eubacterium callanderi</name>
    <dbReference type="NCBI Taxonomy" id="53442"/>
    <lineage>
        <taxon>Bacteria</taxon>
        <taxon>Bacillati</taxon>
        <taxon>Bacillota</taxon>
        <taxon>Clostridia</taxon>
        <taxon>Eubacteriales</taxon>
        <taxon>Eubacteriaceae</taxon>
        <taxon>Eubacterium</taxon>
    </lineage>
</organism>
<dbReference type="HOGENOM" id="CLU_3270203_0_0_9"/>
<feature type="transmembrane region" description="Helical" evidence="1">
    <location>
        <begin position="6"/>
        <end position="26"/>
    </location>
</feature>
<keyword evidence="1" id="KW-0472">Membrane</keyword>
<evidence type="ECO:0000313" key="3">
    <source>
        <dbReference type="Proteomes" id="UP000006873"/>
    </source>
</evidence>
<gene>
    <name evidence="2" type="ordered locus">ELI_0123</name>
</gene>
<reference key="1">
    <citation type="submission" date="2010-09" db="EMBL/GenBank/DDBJ databases">
        <authorList>
            <person name="Roh H."/>
            <person name="Ko H.-J."/>
            <person name="Kim D."/>
            <person name="Choi D.G."/>
            <person name="Park S."/>
            <person name="Kim S."/>
            <person name="Kim K.H."/>
            <person name="Chang I.S."/>
            <person name="Choi I.-G."/>
        </authorList>
    </citation>
    <scope>NUCLEOTIDE SEQUENCE</scope>
    <source>
        <strain>KIST612</strain>
    </source>
</reference>
<dbReference type="AlphaFoldDB" id="E3GHJ0"/>
<dbReference type="Proteomes" id="UP000006873">
    <property type="component" value="Chromosome"/>
</dbReference>
<keyword evidence="1" id="KW-0812">Transmembrane</keyword>
<dbReference type="EMBL" id="CP002273">
    <property type="protein sequence ID" value="ADO35148.1"/>
    <property type="molecule type" value="Genomic_DNA"/>
</dbReference>
<evidence type="ECO:0000256" key="1">
    <source>
        <dbReference type="SAM" id="Phobius"/>
    </source>
</evidence>
<protein>
    <submittedName>
        <fullName evidence="2">Uncharacterized protein</fullName>
    </submittedName>
</protein>
<proteinExistence type="predicted"/>
<dbReference type="KEGG" id="elm:ELI_0123"/>
<keyword evidence="1" id="KW-1133">Transmembrane helix</keyword>
<reference evidence="2 3" key="2">
    <citation type="journal article" date="2011" name="J. Bacteriol.">
        <title>Complete genome sequence of a carbon monoxide-utilizing acetogen, Eubacterium limosum KIST612.</title>
        <authorList>
            <person name="Roh H."/>
            <person name="Ko H.J."/>
            <person name="Kim D."/>
            <person name="Choi D.G."/>
            <person name="Park S."/>
            <person name="Kim S."/>
            <person name="Chang I.S."/>
            <person name="Choi I.G."/>
        </authorList>
    </citation>
    <scope>NUCLEOTIDE SEQUENCE [LARGE SCALE GENOMIC DNA]</scope>
    <source>
        <strain evidence="2 3">KIST612</strain>
    </source>
</reference>
<accession>E3GHJ0</accession>
<evidence type="ECO:0000313" key="2">
    <source>
        <dbReference type="EMBL" id="ADO35148.1"/>
    </source>
</evidence>
<name>E3GHJ0_9FIRM</name>
<keyword evidence="3" id="KW-1185">Reference proteome</keyword>
<sequence length="41" mass="4824">MPVSVLAFLIIFIHGELAFLSGAIIYRPKYKLFFIKDQYFL</sequence>